<dbReference type="Proteomes" id="UP001056120">
    <property type="component" value="Linkage Group LG02"/>
</dbReference>
<reference evidence="1 2" key="2">
    <citation type="journal article" date="2022" name="Mol. Ecol. Resour.">
        <title>The genomes of chicory, endive, great burdock and yacon provide insights into Asteraceae paleo-polyploidization history and plant inulin production.</title>
        <authorList>
            <person name="Fan W."/>
            <person name="Wang S."/>
            <person name="Wang H."/>
            <person name="Wang A."/>
            <person name="Jiang F."/>
            <person name="Liu H."/>
            <person name="Zhao H."/>
            <person name="Xu D."/>
            <person name="Zhang Y."/>
        </authorList>
    </citation>
    <scope>NUCLEOTIDE SEQUENCE [LARGE SCALE GENOMIC DNA]</scope>
    <source>
        <strain evidence="2">cv. Yunnan</strain>
        <tissue evidence="1">Leaves</tissue>
    </source>
</reference>
<reference evidence="2" key="1">
    <citation type="journal article" date="2022" name="Mol. Ecol. Resour.">
        <title>The genomes of chicory, endive, great burdock and yacon provide insights into Asteraceae palaeo-polyploidization history and plant inulin production.</title>
        <authorList>
            <person name="Fan W."/>
            <person name="Wang S."/>
            <person name="Wang H."/>
            <person name="Wang A."/>
            <person name="Jiang F."/>
            <person name="Liu H."/>
            <person name="Zhao H."/>
            <person name="Xu D."/>
            <person name="Zhang Y."/>
        </authorList>
    </citation>
    <scope>NUCLEOTIDE SEQUENCE [LARGE SCALE GENOMIC DNA]</scope>
    <source>
        <strain evidence="2">cv. Yunnan</strain>
    </source>
</reference>
<dbReference type="EMBL" id="CM042019">
    <property type="protein sequence ID" value="KAI3825921.1"/>
    <property type="molecule type" value="Genomic_DNA"/>
</dbReference>
<organism evidence="1 2">
    <name type="scientific">Smallanthus sonchifolius</name>
    <dbReference type="NCBI Taxonomy" id="185202"/>
    <lineage>
        <taxon>Eukaryota</taxon>
        <taxon>Viridiplantae</taxon>
        <taxon>Streptophyta</taxon>
        <taxon>Embryophyta</taxon>
        <taxon>Tracheophyta</taxon>
        <taxon>Spermatophyta</taxon>
        <taxon>Magnoliopsida</taxon>
        <taxon>eudicotyledons</taxon>
        <taxon>Gunneridae</taxon>
        <taxon>Pentapetalae</taxon>
        <taxon>asterids</taxon>
        <taxon>campanulids</taxon>
        <taxon>Asterales</taxon>
        <taxon>Asteraceae</taxon>
        <taxon>Asteroideae</taxon>
        <taxon>Heliantheae alliance</taxon>
        <taxon>Millerieae</taxon>
        <taxon>Smallanthus</taxon>
    </lineage>
</organism>
<sequence length="329" mass="38469">MPACISKYDGSQDPEDHLHTFNGAAHVEQWSLPVWLHMFAQSLTGPARVWFDSLPSQSIDSFIQLKEKFLRNFGQQKKRFKNANEIMHIRRKENENVEQYMERFINESLLIEDVPEQMKVSSFINGVRHTQLQEKLGEDYPKSFDVLMDKVRAFIRGKDTSDRAREWDSRIPRHTSKHTDNRGSRYTPTSMPAHRSRPPMPEKPRYSSHHATSFSPYSRQLYNNETKRHGGDRQERPFDFTTLTKTPSQVLATERIGQSFQPPRPVWPRPYMQESGKFCEFHKIGGHTTNNCEHLRMEIEKAVKTGKLSHLIKEIGQHGNRDRKPDGDR</sequence>
<comment type="caution">
    <text evidence="1">The sequence shown here is derived from an EMBL/GenBank/DDBJ whole genome shotgun (WGS) entry which is preliminary data.</text>
</comment>
<keyword evidence="2" id="KW-1185">Reference proteome</keyword>
<evidence type="ECO:0000313" key="2">
    <source>
        <dbReference type="Proteomes" id="UP001056120"/>
    </source>
</evidence>
<evidence type="ECO:0000313" key="1">
    <source>
        <dbReference type="EMBL" id="KAI3825921.1"/>
    </source>
</evidence>
<accession>A0ACB9K0W4</accession>
<proteinExistence type="predicted"/>
<protein>
    <submittedName>
        <fullName evidence="1">Uncharacterized protein</fullName>
    </submittedName>
</protein>
<gene>
    <name evidence="1" type="ORF">L1987_07662</name>
</gene>
<name>A0ACB9K0W4_9ASTR</name>